<proteinExistence type="inferred from homology"/>
<keyword evidence="8" id="KW-1185">Reference proteome</keyword>
<sequence length="195" mass="21252">MPLLHTTAAVTRHLREILALRVKPTTATTSRVLSTTPCVLKQPQFPPRIQLLDSDLKHDFVLGRGPGGQVINKTASAAQITHLPTGIVVKNQSTRSRAQNYKIARQILADKVDEALNGAGSRPAVKQAVKAKKKASGEKKKRRKYRALAEGKHGDGGGDYGGDEVEVHDQDDEQGSQLKCAEIEVRYTVQDKQAT</sequence>
<evidence type="ECO:0000259" key="6">
    <source>
        <dbReference type="Pfam" id="PF00472"/>
    </source>
</evidence>
<comment type="similarity">
    <text evidence="2">Belongs to the prokaryotic/mitochondrial release factor family.</text>
</comment>
<evidence type="ECO:0000256" key="3">
    <source>
        <dbReference type="ARBA" id="ARBA00022946"/>
    </source>
</evidence>
<dbReference type="VEuPathDB" id="FungiDB:AB675_102"/>
<dbReference type="GO" id="GO:0005739">
    <property type="term" value="C:mitochondrion"/>
    <property type="evidence" value="ECO:0007669"/>
    <property type="project" value="UniProtKB-SubCell"/>
</dbReference>
<dbReference type="InterPro" id="IPR052405">
    <property type="entry name" value="Mito_Transl_Release_Factor"/>
</dbReference>
<dbReference type="PANTHER" id="PTHR46203:SF1">
    <property type="entry name" value="MITOCHONDRIAL TRANSLATION RELEASE FACTOR IN RESCUE"/>
    <property type="match status" value="1"/>
</dbReference>
<feature type="compositionally biased region" description="Acidic residues" evidence="5">
    <location>
        <begin position="161"/>
        <end position="174"/>
    </location>
</feature>
<reference evidence="7 8" key="1">
    <citation type="submission" date="2015-06" db="EMBL/GenBank/DDBJ databases">
        <title>Draft genome of the ant-associated black yeast Phialophora attae CBS 131958.</title>
        <authorList>
            <person name="Moreno L.F."/>
            <person name="Stielow B.J."/>
            <person name="de Hoog S."/>
            <person name="Vicente V.A."/>
            <person name="Weiss V.A."/>
            <person name="de Vries M."/>
            <person name="Cruz L.M."/>
            <person name="Souza E.M."/>
        </authorList>
    </citation>
    <scope>NUCLEOTIDE SEQUENCE [LARGE SCALE GENOMIC DNA]</scope>
    <source>
        <strain evidence="7 8">CBS 131958</strain>
    </source>
</reference>
<dbReference type="GO" id="GO:0003747">
    <property type="term" value="F:translation release factor activity"/>
    <property type="evidence" value="ECO:0007669"/>
    <property type="project" value="InterPro"/>
</dbReference>
<evidence type="ECO:0000256" key="5">
    <source>
        <dbReference type="SAM" id="MobiDB-lite"/>
    </source>
</evidence>
<dbReference type="EMBL" id="LFJN01000022">
    <property type="protein sequence ID" value="KPI37709.1"/>
    <property type="molecule type" value="Genomic_DNA"/>
</dbReference>
<protein>
    <submittedName>
        <fullName evidence="7">Putative peptide chain release factor-like protein mitochondrial</fullName>
    </submittedName>
</protein>
<gene>
    <name evidence="7" type="ORF">AB675_102</name>
</gene>
<feature type="region of interest" description="Disordered" evidence="5">
    <location>
        <begin position="129"/>
        <end position="177"/>
    </location>
</feature>
<name>A0A0N0NKD4_9EURO</name>
<dbReference type="SUPFAM" id="SSF75620">
    <property type="entry name" value="Release factor"/>
    <property type="match status" value="1"/>
</dbReference>
<dbReference type="Pfam" id="PF00472">
    <property type="entry name" value="RF-1"/>
    <property type="match status" value="1"/>
</dbReference>
<dbReference type="Gene3D" id="3.30.160.20">
    <property type="match status" value="1"/>
</dbReference>
<feature type="compositionally biased region" description="Basic and acidic residues" evidence="5">
    <location>
        <begin position="147"/>
        <end position="156"/>
    </location>
</feature>
<accession>A0A0N0NKD4</accession>
<evidence type="ECO:0000256" key="2">
    <source>
        <dbReference type="ARBA" id="ARBA00010835"/>
    </source>
</evidence>
<dbReference type="InterPro" id="IPR045853">
    <property type="entry name" value="Pep_chain_release_fac_I_sf"/>
</dbReference>
<comment type="caution">
    <text evidence="7">The sequence shown here is derived from an EMBL/GenBank/DDBJ whole genome shotgun (WGS) entry which is preliminary data.</text>
</comment>
<evidence type="ECO:0000256" key="1">
    <source>
        <dbReference type="ARBA" id="ARBA00004173"/>
    </source>
</evidence>
<comment type="subcellular location">
    <subcellularLocation>
        <location evidence="1">Mitochondrion</location>
    </subcellularLocation>
</comment>
<dbReference type="InterPro" id="IPR000352">
    <property type="entry name" value="Pep_chain_release_fac_I"/>
</dbReference>
<evidence type="ECO:0000313" key="7">
    <source>
        <dbReference type="EMBL" id="KPI37709.1"/>
    </source>
</evidence>
<keyword evidence="3" id="KW-0809">Transit peptide</keyword>
<dbReference type="AlphaFoldDB" id="A0A0N0NKD4"/>
<dbReference type="RefSeq" id="XP_017997672.1">
    <property type="nucleotide sequence ID" value="XM_018139062.1"/>
</dbReference>
<keyword evidence="4" id="KW-0496">Mitochondrion</keyword>
<feature type="compositionally biased region" description="Basic residues" evidence="5">
    <location>
        <begin position="129"/>
        <end position="146"/>
    </location>
</feature>
<dbReference type="GeneID" id="28730833"/>
<evidence type="ECO:0000313" key="8">
    <source>
        <dbReference type="Proteomes" id="UP000038010"/>
    </source>
</evidence>
<evidence type="ECO:0000256" key="4">
    <source>
        <dbReference type="ARBA" id="ARBA00023128"/>
    </source>
</evidence>
<dbReference type="Proteomes" id="UP000038010">
    <property type="component" value="Unassembled WGS sequence"/>
</dbReference>
<dbReference type="OrthoDB" id="277888at2759"/>
<dbReference type="GO" id="GO:0032543">
    <property type="term" value="P:mitochondrial translation"/>
    <property type="evidence" value="ECO:0007669"/>
    <property type="project" value="UniProtKB-ARBA"/>
</dbReference>
<feature type="domain" description="Prokaryotic-type class I peptide chain release factors" evidence="6">
    <location>
        <begin position="49"/>
        <end position="147"/>
    </location>
</feature>
<organism evidence="7 8">
    <name type="scientific">Cyphellophora attinorum</name>
    <dbReference type="NCBI Taxonomy" id="1664694"/>
    <lineage>
        <taxon>Eukaryota</taxon>
        <taxon>Fungi</taxon>
        <taxon>Dikarya</taxon>
        <taxon>Ascomycota</taxon>
        <taxon>Pezizomycotina</taxon>
        <taxon>Eurotiomycetes</taxon>
        <taxon>Chaetothyriomycetidae</taxon>
        <taxon>Chaetothyriales</taxon>
        <taxon>Cyphellophoraceae</taxon>
        <taxon>Cyphellophora</taxon>
    </lineage>
</organism>
<dbReference type="PANTHER" id="PTHR46203">
    <property type="entry name" value="PROBABLE PEPTIDE CHAIN RELEASE FACTOR C12ORF65"/>
    <property type="match status" value="1"/>
</dbReference>